<dbReference type="PROSITE" id="PS51257">
    <property type="entry name" value="PROKAR_LIPOPROTEIN"/>
    <property type="match status" value="1"/>
</dbReference>
<gene>
    <name evidence="4" type="ORF">H9943_02440</name>
</gene>
<proteinExistence type="predicted"/>
<evidence type="ECO:0000256" key="2">
    <source>
        <dbReference type="SAM" id="SignalP"/>
    </source>
</evidence>
<feature type="signal peptide" evidence="2">
    <location>
        <begin position="1"/>
        <end position="30"/>
    </location>
</feature>
<reference evidence="4" key="2">
    <citation type="submission" date="2021-04" db="EMBL/GenBank/DDBJ databases">
        <authorList>
            <person name="Gilroy R."/>
        </authorList>
    </citation>
    <scope>NUCLEOTIDE SEQUENCE</scope>
    <source>
        <strain evidence="4">ChiBcec8-14828</strain>
    </source>
</reference>
<evidence type="ECO:0000256" key="1">
    <source>
        <dbReference type="ARBA" id="ARBA00022729"/>
    </source>
</evidence>
<accession>A0A9D2M1I4</accession>
<dbReference type="InterPro" id="IPR003790">
    <property type="entry name" value="GHL10"/>
</dbReference>
<dbReference type="Gene3D" id="3.20.20.80">
    <property type="entry name" value="Glycosidases"/>
    <property type="match status" value="1"/>
</dbReference>
<dbReference type="InterPro" id="IPR017853">
    <property type="entry name" value="GH"/>
</dbReference>
<organism evidence="4 5">
    <name type="scientific">Candidatus Ruthenibacterium avium</name>
    <dbReference type="NCBI Taxonomy" id="2838751"/>
    <lineage>
        <taxon>Bacteria</taxon>
        <taxon>Bacillati</taxon>
        <taxon>Bacillota</taxon>
        <taxon>Clostridia</taxon>
        <taxon>Eubacteriales</taxon>
        <taxon>Oscillospiraceae</taxon>
        <taxon>Ruthenibacterium</taxon>
    </lineage>
</organism>
<dbReference type="SUPFAM" id="SSF51445">
    <property type="entry name" value="(Trans)glycosidases"/>
    <property type="match status" value="1"/>
</dbReference>
<protein>
    <submittedName>
        <fullName evidence="4">Family 10 glycosylhydrolase</fullName>
    </submittedName>
</protein>
<comment type="caution">
    <text evidence="4">The sequence shown here is derived from an EMBL/GenBank/DDBJ whole genome shotgun (WGS) entry which is preliminary data.</text>
</comment>
<dbReference type="InterPro" id="IPR052177">
    <property type="entry name" value="Divisome_Glycosyl_Hydrolase"/>
</dbReference>
<keyword evidence="1 2" id="KW-0732">Signal</keyword>
<dbReference type="PANTHER" id="PTHR43405">
    <property type="entry name" value="GLYCOSYL HYDROLASE DIGH"/>
    <property type="match status" value="1"/>
</dbReference>
<reference evidence="4" key="1">
    <citation type="journal article" date="2021" name="PeerJ">
        <title>Extensive microbial diversity within the chicken gut microbiome revealed by metagenomics and culture.</title>
        <authorList>
            <person name="Gilroy R."/>
            <person name="Ravi A."/>
            <person name="Getino M."/>
            <person name="Pursley I."/>
            <person name="Horton D.L."/>
            <person name="Alikhan N.F."/>
            <person name="Baker D."/>
            <person name="Gharbi K."/>
            <person name="Hall N."/>
            <person name="Watson M."/>
            <person name="Adriaenssens E.M."/>
            <person name="Foster-Nyarko E."/>
            <person name="Jarju S."/>
            <person name="Secka A."/>
            <person name="Antonio M."/>
            <person name="Oren A."/>
            <person name="Chaudhuri R.R."/>
            <person name="La Ragione R."/>
            <person name="Hildebrand F."/>
            <person name="Pallen M.J."/>
        </authorList>
    </citation>
    <scope>NUCLEOTIDE SEQUENCE</scope>
    <source>
        <strain evidence="4">ChiBcec8-14828</strain>
    </source>
</reference>
<evidence type="ECO:0000313" key="4">
    <source>
        <dbReference type="EMBL" id="HJB39237.1"/>
    </source>
</evidence>
<sequence length="419" mass="46425">MKKTVALLTALMLALLLATGCGGTPQKSDADDFTQVQPETQADAQQTAASPDYRAIWFSYLEWSGLNTADEASFTQGVAAVMQNCKDLGLNTIIVQVRPFGDAIYPSKYFPWSHLLTGTQGQAPAYDPLAIFVEQAHAQGLRIEAWINPYRVKMSEASPPQLAEGNAAVAHPEWVKEAAGGLYFDPSNSDVRQYICDGVEEVLRAYDVDGVQFDDYFYPVTDESFDAEEYAQQGGRMALADWRRQNVNLLVKQVYDMVQRVEQETGRTLVFGISPQGNNDNNYDTQYSDVAMWLSTPGYVDYVMPQVYWGYNFTLQSGSDRFAFENIISEWMAMPRDAAVQLYFGLGAYRIGVGDESSTPSDEWTSGSNLAKMAKTLAEKGAGGYALYRYDSLYRAGEQQALAAAECEALRAYHAQLNA</sequence>
<dbReference type="Pfam" id="PF02638">
    <property type="entry name" value="GHL10"/>
    <property type="match status" value="1"/>
</dbReference>
<feature type="chain" id="PRO_5038558855" evidence="2">
    <location>
        <begin position="31"/>
        <end position="419"/>
    </location>
</feature>
<feature type="domain" description="Glycosyl hydrolase-like 10" evidence="3">
    <location>
        <begin position="79"/>
        <end position="353"/>
    </location>
</feature>
<dbReference type="PANTHER" id="PTHR43405:SF1">
    <property type="entry name" value="GLYCOSYL HYDROLASE DIGH"/>
    <property type="match status" value="1"/>
</dbReference>
<dbReference type="AlphaFoldDB" id="A0A9D2M1I4"/>
<evidence type="ECO:0000313" key="5">
    <source>
        <dbReference type="Proteomes" id="UP000824209"/>
    </source>
</evidence>
<evidence type="ECO:0000259" key="3">
    <source>
        <dbReference type="Pfam" id="PF02638"/>
    </source>
</evidence>
<name>A0A9D2M1I4_9FIRM</name>
<dbReference type="Proteomes" id="UP000824209">
    <property type="component" value="Unassembled WGS sequence"/>
</dbReference>
<dbReference type="EMBL" id="DWYA01000026">
    <property type="protein sequence ID" value="HJB39237.1"/>
    <property type="molecule type" value="Genomic_DNA"/>
</dbReference>